<protein>
    <recommendedName>
        <fullName evidence="6">65 kDa invariant surface glycoprotein</fullName>
    </recommendedName>
</protein>
<keyword evidence="2" id="KW-1133">Transmembrane helix</keyword>
<evidence type="ECO:0000313" key="5">
    <source>
        <dbReference type="Proteomes" id="UP000009027"/>
    </source>
</evidence>
<proteinExistence type="predicted"/>
<dbReference type="Proteomes" id="UP000009027">
    <property type="component" value="Unassembled WGS sequence"/>
</dbReference>
<name>F9WL38_TRYVY</name>
<accession>F9WL38</accession>
<feature type="signal peptide" evidence="3">
    <location>
        <begin position="1"/>
        <end position="26"/>
    </location>
</feature>
<keyword evidence="2" id="KW-0812">Transmembrane</keyword>
<organism evidence="4 5">
    <name type="scientific">Trypanosoma vivax (strain Y486)</name>
    <dbReference type="NCBI Taxonomy" id="1055687"/>
    <lineage>
        <taxon>Eukaryota</taxon>
        <taxon>Discoba</taxon>
        <taxon>Euglenozoa</taxon>
        <taxon>Kinetoplastea</taxon>
        <taxon>Metakinetoplastina</taxon>
        <taxon>Trypanosomatida</taxon>
        <taxon>Trypanosomatidae</taxon>
        <taxon>Trypanosoma</taxon>
        <taxon>Duttonella</taxon>
    </lineage>
</organism>
<keyword evidence="2" id="KW-0472">Membrane</keyword>
<feature type="compositionally biased region" description="Low complexity" evidence="1">
    <location>
        <begin position="292"/>
        <end position="303"/>
    </location>
</feature>
<evidence type="ECO:0000256" key="1">
    <source>
        <dbReference type="SAM" id="MobiDB-lite"/>
    </source>
</evidence>
<keyword evidence="3" id="KW-0732">Signal</keyword>
<feature type="transmembrane region" description="Helical" evidence="2">
    <location>
        <begin position="349"/>
        <end position="370"/>
    </location>
</feature>
<evidence type="ECO:0000256" key="2">
    <source>
        <dbReference type="SAM" id="Phobius"/>
    </source>
</evidence>
<feature type="region of interest" description="Disordered" evidence="1">
    <location>
        <begin position="283"/>
        <end position="310"/>
    </location>
</feature>
<gene>
    <name evidence="4" type="ORF">TvY486_0008730</name>
</gene>
<evidence type="ECO:0000313" key="4">
    <source>
        <dbReference type="EMBL" id="CCD18224.1"/>
    </source>
</evidence>
<dbReference type="EMBL" id="CAEX01000680">
    <property type="protein sequence ID" value="CCD18224.1"/>
    <property type="molecule type" value="Genomic_DNA"/>
</dbReference>
<evidence type="ECO:0008006" key="6">
    <source>
        <dbReference type="Google" id="ProtNLM"/>
    </source>
</evidence>
<dbReference type="AlphaFoldDB" id="F9WL38"/>
<evidence type="ECO:0000256" key="3">
    <source>
        <dbReference type="SAM" id="SignalP"/>
    </source>
</evidence>
<keyword evidence="5" id="KW-1185">Reference proteome</keyword>
<dbReference type="VEuPathDB" id="TriTrypDB:TvY486_0008730"/>
<feature type="chain" id="PRO_5003395159" description="65 kDa invariant surface glycoprotein" evidence="3">
    <location>
        <begin position="27"/>
        <end position="383"/>
    </location>
</feature>
<reference evidence="4 5" key="1">
    <citation type="journal article" date="2012" name="Proc. Natl. Acad. Sci. U.S.A.">
        <title>Antigenic diversity is generated by distinct evolutionary mechanisms in African trypanosome species.</title>
        <authorList>
            <person name="Jackson A.P."/>
            <person name="Berry A."/>
            <person name="Aslett M."/>
            <person name="Allison H.C."/>
            <person name="Burton P."/>
            <person name="Vavrova-Anderson J."/>
            <person name="Brown R."/>
            <person name="Browne H."/>
            <person name="Corton N."/>
            <person name="Hauser H."/>
            <person name="Gamble J."/>
            <person name="Gilderthorp R."/>
            <person name="Marcello L."/>
            <person name="McQuillan J."/>
            <person name="Otto T.D."/>
            <person name="Quail M.A."/>
            <person name="Sanders M.J."/>
            <person name="van Tonder A."/>
            <person name="Ginger M.L."/>
            <person name="Field M.C."/>
            <person name="Barry J.D."/>
            <person name="Hertz-Fowler C."/>
            <person name="Berriman M."/>
        </authorList>
    </citation>
    <scope>NUCLEOTIDE SEQUENCE</scope>
    <source>
        <strain evidence="4 5">Y486</strain>
    </source>
</reference>
<sequence length="383" mass="41455">MNTPRRIGFLLAIALCCGGVFHSSLAAAEENDAHRAACEMSNMFLKIQTVFTVFKTYTSKTFEETKKLSDRAWTLKNTGIPKEAAYAAMETSGDAWNDAKRADDGVRNALNDLKKFGEEVKGGTYNYLDHTQIGSNFGGSFSTCESAQIYHGTTEEEVHKNIGSNLENFGEWAQNEEKKWESEKLITRRLEGTDDKEKYKDLEENFESLVKTLKTNLTNIAKNMTSASTKIVKAKEAVEKAAKLFVSEKATECQKVSEEGAGGQADDKKRASCEKFNEKLKEIQQKRGHSGGDAQAAGAGSTAPDGSVKGTAQTGGVVAVEAGEDLMDLVDAAGPLSEAHKSTMSTTNIVLATVIPVVLLLMCGALFAVLRGRTHEKKSAVAV</sequence>